<dbReference type="Proteomes" id="UP000887565">
    <property type="component" value="Unplaced"/>
</dbReference>
<dbReference type="GO" id="GO:0005007">
    <property type="term" value="F:fibroblast growth factor receptor activity"/>
    <property type="evidence" value="ECO:0007669"/>
    <property type="project" value="TreeGrafter"/>
</dbReference>
<dbReference type="GO" id="GO:0005886">
    <property type="term" value="C:plasma membrane"/>
    <property type="evidence" value="ECO:0007669"/>
    <property type="project" value="TreeGrafter"/>
</dbReference>
<feature type="compositionally biased region" description="Polar residues" evidence="1">
    <location>
        <begin position="95"/>
        <end position="104"/>
    </location>
</feature>
<name>A0A915HQL8_ROMCU</name>
<dbReference type="InterPro" id="IPR013783">
    <property type="entry name" value="Ig-like_fold"/>
</dbReference>
<evidence type="ECO:0000313" key="4">
    <source>
        <dbReference type="WBParaSite" id="nRc.2.0.1.t03755-RA"/>
    </source>
</evidence>
<dbReference type="PROSITE" id="PS50835">
    <property type="entry name" value="IG_LIKE"/>
    <property type="match status" value="1"/>
</dbReference>
<accession>A0A915HQL8</accession>
<feature type="region of interest" description="Disordered" evidence="1">
    <location>
        <begin position="63"/>
        <end position="104"/>
    </location>
</feature>
<dbReference type="WBParaSite" id="nRc.2.0.1.t03755-RA">
    <property type="protein sequence ID" value="nRc.2.0.1.t03755-RA"/>
    <property type="gene ID" value="nRc.2.0.1.g03755"/>
</dbReference>
<dbReference type="PANTHER" id="PTHR19890:SF10">
    <property type="entry name" value="FIBROBLAST GROWTH FACTOR RECEPTOR-LIKE 1"/>
    <property type="match status" value="1"/>
</dbReference>
<evidence type="ECO:0000259" key="2">
    <source>
        <dbReference type="PROSITE" id="PS50835"/>
    </source>
</evidence>
<sequence>MPGDEGDYACKVWNQAGQIWRNFTVHIVDLSSDDRKSAYYDADQLGFKNNGKEELEKWLGESLDKQKKHSSKNVDESSAEYNNSHDYLNHLPMSDGSSNKHNASSKFTTVNQAAPYWTRSQKDMQHIVAVPAGRMIRLTCRANGKPEPHIMWHKDKQEIKSDSLREIGLKNHPVNLLPEITTMTKKRRWILEFTMKTALVLCVIQASSSIKNLNI</sequence>
<evidence type="ECO:0000256" key="1">
    <source>
        <dbReference type="SAM" id="MobiDB-lite"/>
    </source>
</evidence>
<dbReference type="Pfam" id="PF07679">
    <property type="entry name" value="I-set"/>
    <property type="match status" value="1"/>
</dbReference>
<dbReference type="InterPro" id="IPR052615">
    <property type="entry name" value="FGFRL"/>
</dbReference>
<dbReference type="GO" id="GO:0017134">
    <property type="term" value="F:fibroblast growth factor binding"/>
    <property type="evidence" value="ECO:0007669"/>
    <property type="project" value="TreeGrafter"/>
</dbReference>
<evidence type="ECO:0000313" key="3">
    <source>
        <dbReference type="Proteomes" id="UP000887565"/>
    </source>
</evidence>
<dbReference type="AlphaFoldDB" id="A0A915HQL8"/>
<dbReference type="InterPro" id="IPR013098">
    <property type="entry name" value="Ig_I-set"/>
</dbReference>
<reference evidence="4" key="1">
    <citation type="submission" date="2022-11" db="UniProtKB">
        <authorList>
            <consortium name="WormBaseParasite"/>
        </authorList>
    </citation>
    <scope>IDENTIFICATION</scope>
</reference>
<dbReference type="Gene3D" id="2.60.40.10">
    <property type="entry name" value="Immunoglobulins"/>
    <property type="match status" value="1"/>
</dbReference>
<feature type="domain" description="Ig-like" evidence="2">
    <location>
        <begin position="115"/>
        <end position="214"/>
    </location>
</feature>
<keyword evidence="3" id="KW-1185">Reference proteome</keyword>
<proteinExistence type="predicted"/>
<dbReference type="SUPFAM" id="SSF48726">
    <property type="entry name" value="Immunoglobulin"/>
    <property type="match status" value="1"/>
</dbReference>
<protein>
    <submittedName>
        <fullName evidence="4">Ig-like domain-containing protein</fullName>
    </submittedName>
</protein>
<dbReference type="InterPro" id="IPR036179">
    <property type="entry name" value="Ig-like_dom_sf"/>
</dbReference>
<dbReference type="PANTHER" id="PTHR19890">
    <property type="entry name" value="FIBROBLAST GROWTH FACTOR RECEPTOR"/>
    <property type="match status" value="1"/>
</dbReference>
<dbReference type="InterPro" id="IPR007110">
    <property type="entry name" value="Ig-like_dom"/>
</dbReference>
<organism evidence="3 4">
    <name type="scientific">Romanomermis culicivorax</name>
    <name type="common">Nematode worm</name>
    <dbReference type="NCBI Taxonomy" id="13658"/>
    <lineage>
        <taxon>Eukaryota</taxon>
        <taxon>Metazoa</taxon>
        <taxon>Ecdysozoa</taxon>
        <taxon>Nematoda</taxon>
        <taxon>Enoplea</taxon>
        <taxon>Dorylaimia</taxon>
        <taxon>Mermithida</taxon>
        <taxon>Mermithoidea</taxon>
        <taxon>Mermithidae</taxon>
        <taxon>Romanomermis</taxon>
    </lineage>
</organism>